<comment type="caution">
    <text evidence="2">The sequence shown here is derived from an EMBL/GenBank/DDBJ whole genome shotgun (WGS) entry which is preliminary data.</text>
</comment>
<dbReference type="Gene3D" id="3.40.50.720">
    <property type="entry name" value="NAD(P)-binding Rossmann-like Domain"/>
    <property type="match status" value="1"/>
</dbReference>
<gene>
    <name evidence="2" type="ORF">LV83_04283</name>
</gene>
<dbReference type="Proteomes" id="UP000249610">
    <property type="component" value="Unassembled WGS sequence"/>
</dbReference>
<name>A0A327NVT0_9BACT</name>
<accession>A0A327NVT0</accession>
<reference evidence="2 3" key="1">
    <citation type="submission" date="2018-06" db="EMBL/GenBank/DDBJ databases">
        <title>Genomic Encyclopedia of Archaeal and Bacterial Type Strains, Phase II (KMG-II): from individual species to whole genera.</title>
        <authorList>
            <person name="Goeker M."/>
        </authorList>
    </citation>
    <scope>NUCLEOTIDE SEQUENCE [LARGE SCALE GENOMIC DNA]</scope>
    <source>
        <strain evidence="2 3">DSM 23446</strain>
    </source>
</reference>
<sequence length="330" mass="36211">MNYTGKKVLVTGAGGFIGSHLAEELVKAGAEVTALVHYNSNSYTNNLRFLPKEIFSQIEIVFGDIQDGFLMNTLSKGKEIVFHLAALIGIPYSYVAPAAYVSTNINGTLNMLEAARSQGVQKLLVTSTSETYGTALYAPIDEKHPMQGQSPYSATKIGADKIAESYFLSFNLPVCVFRPFNTFGPRQSTRAVIPTIVSQVLSDSNEIRLGSLDPVRDMLYVKDTARGFMMAALADSTIGEVVSVGTGRGDTIGEIVDMVQKICGTEKKVIAENQRIRPEKSEVMKLICDYSKAKRLFDWEPQFSLEEGLSEVVEFMKSNKPDIDPSKYAI</sequence>
<dbReference type="Pfam" id="PF16363">
    <property type="entry name" value="GDP_Man_Dehyd"/>
    <property type="match status" value="1"/>
</dbReference>
<protein>
    <submittedName>
        <fullName evidence="2">NAD dependent epimerase/dehydratase</fullName>
    </submittedName>
</protein>
<dbReference type="InterPro" id="IPR016040">
    <property type="entry name" value="NAD(P)-bd_dom"/>
</dbReference>
<evidence type="ECO:0000259" key="1">
    <source>
        <dbReference type="Pfam" id="PF16363"/>
    </source>
</evidence>
<feature type="domain" description="NAD(P)-binding" evidence="1">
    <location>
        <begin position="9"/>
        <end position="311"/>
    </location>
</feature>
<dbReference type="EMBL" id="QLLK01000027">
    <property type="protein sequence ID" value="RAI83543.1"/>
    <property type="molecule type" value="Genomic_DNA"/>
</dbReference>
<dbReference type="InterPro" id="IPR036291">
    <property type="entry name" value="NAD(P)-bd_dom_sf"/>
</dbReference>
<dbReference type="CDD" id="cd05257">
    <property type="entry name" value="Arna_like_SDR_e"/>
    <property type="match status" value="1"/>
</dbReference>
<dbReference type="PANTHER" id="PTHR43000">
    <property type="entry name" value="DTDP-D-GLUCOSE 4,6-DEHYDRATASE-RELATED"/>
    <property type="match status" value="1"/>
</dbReference>
<evidence type="ECO:0000313" key="2">
    <source>
        <dbReference type="EMBL" id="RAI83543.1"/>
    </source>
</evidence>
<dbReference type="SUPFAM" id="SSF51735">
    <property type="entry name" value="NAD(P)-binding Rossmann-fold domains"/>
    <property type="match status" value="1"/>
</dbReference>
<dbReference type="GO" id="GO:0016831">
    <property type="term" value="F:carboxy-lyase activity"/>
    <property type="evidence" value="ECO:0007669"/>
    <property type="project" value="InterPro"/>
</dbReference>
<dbReference type="InterPro" id="IPR045869">
    <property type="entry name" value="Arna-like_SDR_e"/>
</dbReference>
<dbReference type="RefSeq" id="WP_111613573.1">
    <property type="nucleotide sequence ID" value="NZ_QLLK01000027.1"/>
</dbReference>
<dbReference type="OrthoDB" id="9811743at2"/>
<evidence type="ECO:0000313" key="3">
    <source>
        <dbReference type="Proteomes" id="UP000249610"/>
    </source>
</evidence>
<organism evidence="2 3">
    <name type="scientific">Algoriphagus yeomjeoni</name>
    <dbReference type="NCBI Taxonomy" id="291403"/>
    <lineage>
        <taxon>Bacteria</taxon>
        <taxon>Pseudomonadati</taxon>
        <taxon>Bacteroidota</taxon>
        <taxon>Cytophagia</taxon>
        <taxon>Cytophagales</taxon>
        <taxon>Cyclobacteriaceae</taxon>
        <taxon>Algoriphagus</taxon>
    </lineage>
</organism>
<keyword evidence="3" id="KW-1185">Reference proteome</keyword>
<proteinExistence type="predicted"/>
<dbReference type="AlphaFoldDB" id="A0A327NVT0"/>